<evidence type="ECO:0000313" key="2">
    <source>
        <dbReference type="Proteomes" id="UP000789920"/>
    </source>
</evidence>
<organism evidence="1 2">
    <name type="scientific">Racocetra persica</name>
    <dbReference type="NCBI Taxonomy" id="160502"/>
    <lineage>
        <taxon>Eukaryota</taxon>
        <taxon>Fungi</taxon>
        <taxon>Fungi incertae sedis</taxon>
        <taxon>Mucoromycota</taxon>
        <taxon>Glomeromycotina</taxon>
        <taxon>Glomeromycetes</taxon>
        <taxon>Diversisporales</taxon>
        <taxon>Gigasporaceae</taxon>
        <taxon>Racocetra</taxon>
    </lineage>
</organism>
<comment type="caution">
    <text evidence="1">The sequence shown here is derived from an EMBL/GenBank/DDBJ whole genome shotgun (WGS) entry which is preliminary data.</text>
</comment>
<accession>A0ACA9SPF5</accession>
<proteinExistence type="predicted"/>
<keyword evidence="2" id="KW-1185">Reference proteome</keyword>
<dbReference type="EMBL" id="CAJVQC010135927">
    <property type="protein sequence ID" value="CAG8842848.1"/>
    <property type="molecule type" value="Genomic_DNA"/>
</dbReference>
<reference evidence="1" key="1">
    <citation type="submission" date="2021-06" db="EMBL/GenBank/DDBJ databases">
        <authorList>
            <person name="Kallberg Y."/>
            <person name="Tangrot J."/>
            <person name="Rosling A."/>
        </authorList>
    </citation>
    <scope>NUCLEOTIDE SEQUENCE</scope>
    <source>
        <strain evidence="1">MA461A</strain>
    </source>
</reference>
<evidence type="ECO:0000313" key="1">
    <source>
        <dbReference type="EMBL" id="CAG8842848.1"/>
    </source>
</evidence>
<gene>
    <name evidence="1" type="ORF">RPERSI_LOCUS32501</name>
</gene>
<feature type="non-terminal residue" evidence="1">
    <location>
        <position position="1"/>
    </location>
</feature>
<name>A0ACA9SPF5_9GLOM</name>
<dbReference type="Proteomes" id="UP000789920">
    <property type="component" value="Unassembled WGS sequence"/>
</dbReference>
<protein>
    <submittedName>
        <fullName evidence="1">8190_t:CDS:1</fullName>
    </submittedName>
</protein>
<feature type="non-terminal residue" evidence="1">
    <location>
        <position position="113"/>
    </location>
</feature>
<sequence length="113" mass="13182">TDNSNVKKRKLSDQIDSAESNRQISKQIIKKDTSDIVVCYYENGLRKVKPYYYEHRTFAKGRWLGHKVLDVFSTEFRDRSSEYYAYAIEKGLITINGQRVTPETIISVNINVK</sequence>